<keyword evidence="2" id="KW-1185">Reference proteome</keyword>
<dbReference type="PANTHER" id="PTHR36922">
    <property type="entry name" value="BLL2446 PROTEIN"/>
    <property type="match status" value="1"/>
</dbReference>
<evidence type="ECO:0000313" key="1">
    <source>
        <dbReference type="EMBL" id="MXO47840.1"/>
    </source>
</evidence>
<dbReference type="Gene3D" id="1.20.120.450">
    <property type="entry name" value="dinb family like domain"/>
    <property type="match status" value="1"/>
</dbReference>
<dbReference type="Proteomes" id="UP000448199">
    <property type="component" value="Unassembled WGS sequence"/>
</dbReference>
<protein>
    <submittedName>
        <fullName evidence="1">DUF1993 family protein</fullName>
    </submittedName>
</protein>
<dbReference type="InterPro" id="IPR034660">
    <property type="entry name" value="DinB/YfiT-like"/>
</dbReference>
<dbReference type="RefSeq" id="WP_160727505.1">
    <property type="nucleotide sequence ID" value="NZ_WTYC01000002.1"/>
</dbReference>
<name>A0A844XQE7_9SPHN</name>
<evidence type="ECO:0000313" key="2">
    <source>
        <dbReference type="Proteomes" id="UP000448199"/>
    </source>
</evidence>
<dbReference type="InterPro" id="IPR018531">
    <property type="entry name" value="DUF1993"/>
</dbReference>
<accession>A0A844XQE7</accession>
<dbReference type="OrthoDB" id="338237at2"/>
<dbReference type="PANTHER" id="PTHR36922:SF1">
    <property type="entry name" value="DUF1993 DOMAIN-CONTAINING PROTEIN"/>
    <property type="match status" value="1"/>
</dbReference>
<proteinExistence type="predicted"/>
<reference evidence="1 2" key="1">
    <citation type="submission" date="2019-12" db="EMBL/GenBank/DDBJ databases">
        <title>Genomic-based taxomic classification of the family Erythrobacteraceae.</title>
        <authorList>
            <person name="Xu L."/>
        </authorList>
    </citation>
    <scope>NUCLEOTIDE SEQUENCE [LARGE SCALE GENOMIC DNA]</scope>
    <source>
        <strain evidence="1 2">DSM 17792</strain>
    </source>
</reference>
<dbReference type="Pfam" id="PF09351">
    <property type="entry name" value="DUF1993"/>
    <property type="match status" value="1"/>
</dbReference>
<dbReference type="SUPFAM" id="SSF109854">
    <property type="entry name" value="DinB/YfiT-like putative metalloenzymes"/>
    <property type="match status" value="1"/>
</dbReference>
<sequence length="187" mass="20561">MALADMMLPTYRQMLGALSNWLEKAQTQLGQPEADALMAKRLAPDMFPLSTQVRFCCVQVMEGISRLNGKPFPAVVDTLLEEGRNAGETPGTLADAKAHISESLAWLDKQDANATSLEPGDPIEHSLPNGIVFDFTVEQYVRDWALPQFNFHLMTAYAIMRSSGVELGKVDYVSHLLPLVRPGTMPG</sequence>
<gene>
    <name evidence="1" type="ORF">GRI69_06185</name>
</gene>
<dbReference type="EMBL" id="WTYC01000002">
    <property type="protein sequence ID" value="MXO47840.1"/>
    <property type="molecule type" value="Genomic_DNA"/>
</dbReference>
<organism evidence="1 2">
    <name type="scientific">Qipengyuania vulgaris</name>
    <dbReference type="NCBI Taxonomy" id="291985"/>
    <lineage>
        <taxon>Bacteria</taxon>
        <taxon>Pseudomonadati</taxon>
        <taxon>Pseudomonadota</taxon>
        <taxon>Alphaproteobacteria</taxon>
        <taxon>Sphingomonadales</taxon>
        <taxon>Erythrobacteraceae</taxon>
        <taxon>Qipengyuania</taxon>
    </lineage>
</organism>
<comment type="caution">
    <text evidence="1">The sequence shown here is derived from an EMBL/GenBank/DDBJ whole genome shotgun (WGS) entry which is preliminary data.</text>
</comment>
<dbReference type="AlphaFoldDB" id="A0A844XQE7"/>